<evidence type="ECO:0000259" key="8">
    <source>
        <dbReference type="PROSITE" id="PS51839"/>
    </source>
</evidence>
<dbReference type="PROSITE" id="PS00198">
    <property type="entry name" value="4FE4S_FER_1"/>
    <property type="match status" value="1"/>
</dbReference>
<keyword evidence="4" id="KW-0408">Iron</keyword>
<keyword evidence="1" id="KW-0004">4Fe-4S</keyword>
<gene>
    <name evidence="9" type="ordered locus">Ferp_1188</name>
</gene>
<evidence type="ECO:0000256" key="4">
    <source>
        <dbReference type="ARBA" id="ARBA00023004"/>
    </source>
</evidence>
<keyword evidence="5" id="KW-0411">Iron-sulfur</keyword>
<dbReference type="InterPro" id="IPR017900">
    <property type="entry name" value="4Fe4S_Fe_S_CS"/>
</dbReference>
<dbReference type="OrthoDB" id="23478at2157"/>
<proteinExistence type="predicted"/>
<dbReference type="PROSITE" id="PS51379">
    <property type="entry name" value="4FE4S_FER_2"/>
    <property type="match status" value="1"/>
</dbReference>
<dbReference type="InterPro" id="IPR036010">
    <property type="entry name" value="2Fe-2S_ferredoxin-like_sf"/>
</dbReference>
<dbReference type="SUPFAM" id="SSF54292">
    <property type="entry name" value="2Fe-2S ferredoxin-like"/>
    <property type="match status" value="1"/>
</dbReference>
<dbReference type="PROSITE" id="PS51085">
    <property type="entry name" value="2FE2S_FER_2"/>
    <property type="match status" value="1"/>
</dbReference>
<dbReference type="PROSITE" id="PS51839">
    <property type="entry name" value="4FE4S_HC3"/>
    <property type="match status" value="1"/>
</dbReference>
<dbReference type="GO" id="GO:0051539">
    <property type="term" value="F:4 iron, 4 sulfur cluster binding"/>
    <property type="evidence" value="ECO:0007669"/>
    <property type="project" value="UniProtKB-KW"/>
</dbReference>
<evidence type="ECO:0000256" key="3">
    <source>
        <dbReference type="ARBA" id="ARBA00022737"/>
    </source>
</evidence>
<evidence type="ECO:0000259" key="7">
    <source>
        <dbReference type="PROSITE" id="PS51379"/>
    </source>
</evidence>
<dbReference type="KEGG" id="fpl:Ferp_1188"/>
<dbReference type="RefSeq" id="WP_012965689.1">
    <property type="nucleotide sequence ID" value="NC_013849.1"/>
</dbReference>
<evidence type="ECO:0000256" key="5">
    <source>
        <dbReference type="ARBA" id="ARBA00023014"/>
    </source>
</evidence>
<dbReference type="SUPFAM" id="SSF54862">
    <property type="entry name" value="4Fe-4S ferredoxins"/>
    <property type="match status" value="1"/>
</dbReference>
<dbReference type="eggNOG" id="arCOG01492">
    <property type="taxonomic scope" value="Archaea"/>
</dbReference>
<keyword evidence="3" id="KW-0677">Repeat</keyword>
<dbReference type="AlphaFoldDB" id="D3RXY3"/>
<feature type="domain" description="4Fe-4S His(Cys)3-ligated-type" evidence="8">
    <location>
        <begin position="97"/>
        <end position="158"/>
    </location>
</feature>
<dbReference type="HOGENOM" id="CLU_772944_0_0_2"/>
<dbReference type="Pfam" id="PF22117">
    <property type="entry name" value="Fer4_Nqo3"/>
    <property type="match status" value="1"/>
</dbReference>
<dbReference type="Gene3D" id="3.30.70.20">
    <property type="match status" value="1"/>
</dbReference>
<feature type="domain" description="2Fe-2S ferredoxin-type" evidence="6">
    <location>
        <begin position="1"/>
        <end position="97"/>
    </location>
</feature>
<protein>
    <submittedName>
        <fullName evidence="9">4Fe-4S ferredoxin iron-sulfur binding domain protein</fullName>
    </submittedName>
</protein>
<dbReference type="FunFam" id="3.30.70.20:FF:000035">
    <property type="entry name" value="Iron hydrogenase 1"/>
    <property type="match status" value="1"/>
</dbReference>
<keyword evidence="10" id="KW-1185">Reference proteome</keyword>
<dbReference type="GeneID" id="8778700"/>
<keyword evidence="2" id="KW-0479">Metal-binding</keyword>
<organism evidence="9 10">
    <name type="scientific">Ferroglobus placidus (strain DSM 10642 / AEDII12DO)</name>
    <dbReference type="NCBI Taxonomy" id="589924"/>
    <lineage>
        <taxon>Archaea</taxon>
        <taxon>Methanobacteriati</taxon>
        <taxon>Methanobacteriota</taxon>
        <taxon>Archaeoglobi</taxon>
        <taxon>Archaeoglobales</taxon>
        <taxon>Archaeoglobaceae</taxon>
        <taxon>Ferroglobus</taxon>
    </lineage>
</organism>
<dbReference type="STRING" id="589924.Ferp_1188"/>
<sequence>MKIVVDGKEMEVENGRLVDVLVNNGIYVPNLCHHPNVSPASKAKGREAVFRGKEKIEGVAGNYDGCGLCYVKVDGSLVKACEVDVKEGMSVTTKDEEIERIRKENLAKILANHPHVCITCPYREGCDRISCTFGYPKEERCCDLFPKCELRFVAEFIGVPDNTPKYTFKNLPVVEEKLYRWDWNYCINCTRCVRGCNEVRGAEALSFTVVNGGIVVGRTAEDEIKSGCKFCGVCVEICPTGVVRDKKKHTNKWRESIVKKVLPQLKKVFELNEENVKNVPESPGVFRLYDENMEIVYIKGVPNLREALREELGRAKFFDFEEHEMFTMRESELIQEFLQKHGRMPKLNDELEDLFDDL</sequence>
<dbReference type="EMBL" id="CP001899">
    <property type="protein sequence ID" value="ADC65346.1"/>
    <property type="molecule type" value="Genomic_DNA"/>
</dbReference>
<accession>D3RXY3</accession>
<dbReference type="InterPro" id="IPR054351">
    <property type="entry name" value="NADH_UbQ_OxRdtase_ferredoxin"/>
</dbReference>
<dbReference type="Proteomes" id="UP000002613">
    <property type="component" value="Chromosome"/>
</dbReference>
<dbReference type="Pfam" id="PF13510">
    <property type="entry name" value="Fer2_4"/>
    <property type="match status" value="1"/>
</dbReference>
<name>D3RXY3_FERPA</name>
<evidence type="ECO:0000259" key="6">
    <source>
        <dbReference type="PROSITE" id="PS51085"/>
    </source>
</evidence>
<dbReference type="InterPro" id="IPR019574">
    <property type="entry name" value="NADH_UbQ_OxRdtase_Gsu_4Fe4S-bd"/>
</dbReference>
<evidence type="ECO:0000313" key="10">
    <source>
        <dbReference type="Proteomes" id="UP000002613"/>
    </source>
</evidence>
<evidence type="ECO:0000313" key="9">
    <source>
        <dbReference type="EMBL" id="ADC65346.1"/>
    </source>
</evidence>
<dbReference type="GO" id="GO:0046872">
    <property type="term" value="F:metal ion binding"/>
    <property type="evidence" value="ECO:0007669"/>
    <property type="project" value="UniProtKB-KW"/>
</dbReference>
<dbReference type="Gene3D" id="3.10.20.740">
    <property type="match status" value="1"/>
</dbReference>
<evidence type="ECO:0000256" key="1">
    <source>
        <dbReference type="ARBA" id="ARBA00022485"/>
    </source>
</evidence>
<reference evidence="10" key="1">
    <citation type="submission" date="2010-02" db="EMBL/GenBank/DDBJ databases">
        <title>Complete sequence of Ferroglobus placidus DSM 10642.</title>
        <authorList>
            <consortium name="US DOE Joint Genome Institute"/>
            <person name="Lucas S."/>
            <person name="Copeland A."/>
            <person name="Lapidus A."/>
            <person name="Cheng J.-F."/>
            <person name="Bruce D."/>
            <person name="Goodwin L."/>
            <person name="Pitluck S."/>
            <person name="Saunders E."/>
            <person name="Brettin T."/>
            <person name="Detter J.C."/>
            <person name="Han C."/>
            <person name="Tapia R."/>
            <person name="Larimer F."/>
            <person name="Land M."/>
            <person name="Hauser L."/>
            <person name="Kyrpides N."/>
            <person name="Ivanova N."/>
            <person name="Holmes D."/>
            <person name="Lovley D."/>
            <person name="Kyrpides N."/>
            <person name="Anderson I.J."/>
            <person name="Woyke T."/>
        </authorList>
    </citation>
    <scope>NUCLEOTIDE SEQUENCE [LARGE SCALE GENOMIC DNA]</scope>
    <source>
        <strain evidence="10">DSM 10642 / AEDII12DO</strain>
    </source>
</reference>
<reference evidence="9 10" key="2">
    <citation type="journal article" date="2011" name="Stand. Genomic Sci.">
        <title>Complete genome sequence of Ferroglobus placidus AEDII12DO.</title>
        <authorList>
            <person name="Anderson I."/>
            <person name="Risso C."/>
            <person name="Holmes D."/>
            <person name="Lucas S."/>
            <person name="Copeland A."/>
            <person name="Lapidus A."/>
            <person name="Cheng J.F."/>
            <person name="Bruce D."/>
            <person name="Goodwin L."/>
            <person name="Pitluck S."/>
            <person name="Saunders E."/>
            <person name="Brettin T."/>
            <person name="Detter J.C."/>
            <person name="Han C."/>
            <person name="Tapia R."/>
            <person name="Larimer F."/>
            <person name="Land M."/>
            <person name="Hauser L."/>
            <person name="Woyke T."/>
            <person name="Lovley D."/>
            <person name="Kyrpides N."/>
            <person name="Ivanova N."/>
        </authorList>
    </citation>
    <scope>NUCLEOTIDE SEQUENCE [LARGE SCALE GENOMIC DNA]</scope>
    <source>
        <strain evidence="10">DSM 10642 / AEDII12DO</strain>
    </source>
</reference>
<dbReference type="InterPro" id="IPR001041">
    <property type="entry name" value="2Fe-2S_ferredoxin-type"/>
</dbReference>
<dbReference type="PaxDb" id="589924-Ferp_1188"/>
<evidence type="ECO:0000256" key="2">
    <source>
        <dbReference type="ARBA" id="ARBA00022723"/>
    </source>
</evidence>
<dbReference type="InterPro" id="IPR017896">
    <property type="entry name" value="4Fe4S_Fe-S-bd"/>
</dbReference>
<dbReference type="GO" id="GO:0016491">
    <property type="term" value="F:oxidoreductase activity"/>
    <property type="evidence" value="ECO:0007669"/>
    <property type="project" value="InterPro"/>
</dbReference>
<feature type="domain" description="4Fe-4S ferredoxin-type" evidence="7">
    <location>
        <begin position="217"/>
        <end position="248"/>
    </location>
</feature>